<gene>
    <name evidence="3" type="ORF">BJX66DRAFT_151435</name>
</gene>
<dbReference type="Proteomes" id="UP001610563">
    <property type="component" value="Unassembled WGS sequence"/>
</dbReference>
<feature type="region of interest" description="Disordered" evidence="1">
    <location>
        <begin position="66"/>
        <end position="86"/>
    </location>
</feature>
<dbReference type="EMBL" id="JBFTWV010000003">
    <property type="protein sequence ID" value="KAL2800652.1"/>
    <property type="molecule type" value="Genomic_DNA"/>
</dbReference>
<evidence type="ECO:0000256" key="1">
    <source>
        <dbReference type="SAM" id="MobiDB-lite"/>
    </source>
</evidence>
<accession>A0ABR4GNS4</accession>
<organism evidence="3 4">
    <name type="scientific">Aspergillus keveii</name>
    <dbReference type="NCBI Taxonomy" id="714993"/>
    <lineage>
        <taxon>Eukaryota</taxon>
        <taxon>Fungi</taxon>
        <taxon>Dikarya</taxon>
        <taxon>Ascomycota</taxon>
        <taxon>Pezizomycotina</taxon>
        <taxon>Eurotiomycetes</taxon>
        <taxon>Eurotiomycetidae</taxon>
        <taxon>Eurotiales</taxon>
        <taxon>Aspergillaceae</taxon>
        <taxon>Aspergillus</taxon>
        <taxon>Aspergillus subgen. Nidulantes</taxon>
    </lineage>
</organism>
<keyword evidence="4" id="KW-1185">Reference proteome</keyword>
<feature type="compositionally biased region" description="Basic and acidic residues" evidence="1">
    <location>
        <begin position="68"/>
        <end position="86"/>
    </location>
</feature>
<keyword evidence="2" id="KW-0732">Signal</keyword>
<feature type="chain" id="PRO_5045126231" description="Secreted protein" evidence="2">
    <location>
        <begin position="17"/>
        <end position="86"/>
    </location>
</feature>
<reference evidence="3 4" key="1">
    <citation type="submission" date="2024-07" db="EMBL/GenBank/DDBJ databases">
        <title>Section-level genome sequencing and comparative genomics of Aspergillus sections Usti and Cavernicolus.</title>
        <authorList>
            <consortium name="Lawrence Berkeley National Laboratory"/>
            <person name="Nybo J.L."/>
            <person name="Vesth T.C."/>
            <person name="Theobald S."/>
            <person name="Frisvad J.C."/>
            <person name="Larsen T.O."/>
            <person name="Kjaerboelling I."/>
            <person name="Rothschild-Mancinelli K."/>
            <person name="Lyhne E.K."/>
            <person name="Kogle M.E."/>
            <person name="Barry K."/>
            <person name="Clum A."/>
            <person name="Na H."/>
            <person name="Ledsgaard L."/>
            <person name="Lin J."/>
            <person name="Lipzen A."/>
            <person name="Kuo A."/>
            <person name="Riley R."/>
            <person name="Mondo S."/>
            <person name="Labutti K."/>
            <person name="Haridas S."/>
            <person name="Pangalinan J."/>
            <person name="Salamov A.A."/>
            <person name="Simmons B.A."/>
            <person name="Magnuson J.K."/>
            <person name="Chen J."/>
            <person name="Drula E."/>
            <person name="Henrissat B."/>
            <person name="Wiebenga A."/>
            <person name="Lubbers R.J."/>
            <person name="Gomes A.C."/>
            <person name="Makela M.R."/>
            <person name="Stajich J."/>
            <person name="Grigoriev I.V."/>
            <person name="Mortensen U.H."/>
            <person name="De Vries R.P."/>
            <person name="Baker S.E."/>
            <person name="Andersen M.R."/>
        </authorList>
    </citation>
    <scope>NUCLEOTIDE SEQUENCE [LARGE SCALE GENOMIC DNA]</scope>
    <source>
        <strain evidence="3 4">CBS 209.92</strain>
    </source>
</reference>
<feature type="signal peptide" evidence="2">
    <location>
        <begin position="1"/>
        <end position="16"/>
    </location>
</feature>
<name>A0ABR4GNS4_9EURO</name>
<evidence type="ECO:0000313" key="3">
    <source>
        <dbReference type="EMBL" id="KAL2800652.1"/>
    </source>
</evidence>
<evidence type="ECO:0000313" key="4">
    <source>
        <dbReference type="Proteomes" id="UP001610563"/>
    </source>
</evidence>
<proteinExistence type="predicted"/>
<evidence type="ECO:0000256" key="2">
    <source>
        <dbReference type="SAM" id="SignalP"/>
    </source>
</evidence>
<comment type="caution">
    <text evidence="3">The sequence shown here is derived from an EMBL/GenBank/DDBJ whole genome shotgun (WGS) entry which is preliminary data.</text>
</comment>
<evidence type="ECO:0008006" key="5">
    <source>
        <dbReference type="Google" id="ProtNLM"/>
    </source>
</evidence>
<sequence>MAVLLSCCLYYTSTGAVTWSGLSARHLPDFDVCDYIVSYHFVTWGKLLLRSDSLLYRDDRGYASIQPRSKENMPARLEPHTGSRTL</sequence>
<protein>
    <recommendedName>
        <fullName evidence="5">Secreted protein</fullName>
    </recommendedName>
</protein>